<evidence type="ECO:0000256" key="5">
    <source>
        <dbReference type="PIRSR" id="PIRSR607724-2"/>
    </source>
</evidence>
<feature type="binding site" evidence="5">
    <location>
        <position position="725"/>
    </location>
    <ligand>
        <name>substrate</name>
    </ligand>
</feature>
<dbReference type="GO" id="GO:0004649">
    <property type="term" value="F:poly(ADP-ribose) glycohydrolase activity"/>
    <property type="evidence" value="ECO:0007669"/>
    <property type="project" value="UniProtKB-EC"/>
</dbReference>
<evidence type="ECO:0000256" key="6">
    <source>
        <dbReference type="SAM" id="MobiDB-lite"/>
    </source>
</evidence>
<evidence type="ECO:0000313" key="9">
    <source>
        <dbReference type="EMBL" id="MBN3312236.1"/>
    </source>
</evidence>
<evidence type="ECO:0000256" key="4">
    <source>
        <dbReference type="PIRSR" id="PIRSR607724-1"/>
    </source>
</evidence>
<gene>
    <name evidence="9" type="primary">Parg_0</name>
    <name evidence="9" type="ORF">GTO95_0011380</name>
</gene>
<feature type="region of interest" description="Disordered" evidence="6">
    <location>
        <begin position="135"/>
        <end position="164"/>
    </location>
</feature>
<feature type="domain" description="PARG helical" evidence="8">
    <location>
        <begin position="554"/>
        <end position="670"/>
    </location>
</feature>
<evidence type="ECO:0000256" key="2">
    <source>
        <dbReference type="ARBA" id="ARBA00012255"/>
    </source>
</evidence>
<feature type="non-terminal residue" evidence="9">
    <location>
        <position position="1"/>
    </location>
</feature>
<evidence type="ECO:0000256" key="1">
    <source>
        <dbReference type="ARBA" id="ARBA00009545"/>
    </source>
</evidence>
<protein>
    <recommendedName>
        <fullName evidence="2">poly(ADP-ribose) glycohydrolase</fullName>
        <ecNumber evidence="2">3.2.1.143</ecNumber>
    </recommendedName>
</protein>
<feature type="active site" evidence="4">
    <location>
        <position position="727"/>
    </location>
</feature>
<feature type="binding site" evidence="5">
    <location>
        <position position="766"/>
    </location>
    <ligand>
        <name>substrate</name>
    </ligand>
</feature>
<feature type="binding site" evidence="5">
    <location>
        <position position="711"/>
    </location>
    <ligand>
        <name>substrate</name>
    </ligand>
</feature>
<dbReference type="PANTHER" id="PTHR12837">
    <property type="entry name" value="POLY ADP-RIBOSE GLYCOHYDROLASE"/>
    <property type="match status" value="1"/>
</dbReference>
<evidence type="ECO:0000259" key="8">
    <source>
        <dbReference type="Pfam" id="PF20811"/>
    </source>
</evidence>
<name>A0A8J7T739_ATRSP</name>
<feature type="active site" evidence="4">
    <location>
        <position position="708"/>
    </location>
</feature>
<proteinExistence type="inferred from homology"/>
<dbReference type="GO" id="GO:0005634">
    <property type="term" value="C:nucleus"/>
    <property type="evidence" value="ECO:0007669"/>
    <property type="project" value="TreeGrafter"/>
</dbReference>
<dbReference type="GO" id="GO:1990966">
    <property type="term" value="P:ATP generation from poly-ADP-D-ribose"/>
    <property type="evidence" value="ECO:0007669"/>
    <property type="project" value="TreeGrafter"/>
</dbReference>
<dbReference type="Pfam" id="PF05028">
    <property type="entry name" value="PARG_cat_C"/>
    <property type="match status" value="1"/>
</dbReference>
<dbReference type="GO" id="GO:0005975">
    <property type="term" value="P:carbohydrate metabolic process"/>
    <property type="evidence" value="ECO:0007669"/>
    <property type="project" value="InterPro"/>
</dbReference>
<dbReference type="PANTHER" id="PTHR12837:SF8">
    <property type="entry name" value="POLY(ADP-RIBOSE) GLYCOHYDROLASE"/>
    <property type="match status" value="1"/>
</dbReference>
<comment type="similarity">
    <text evidence="1">Belongs to the poly(ADP-ribose) glycohydrolase family.</text>
</comment>
<feature type="domain" description="PARG catalytic Macro" evidence="7">
    <location>
        <begin position="677"/>
        <end position="879"/>
    </location>
</feature>
<evidence type="ECO:0000256" key="3">
    <source>
        <dbReference type="ARBA" id="ARBA00022801"/>
    </source>
</evidence>
<keyword evidence="10" id="KW-1185">Reference proteome</keyword>
<reference evidence="9" key="1">
    <citation type="journal article" date="2021" name="Cell">
        <title>Tracing the genetic footprints of vertebrate landing in non-teleost ray-finned fishes.</title>
        <authorList>
            <person name="Bi X."/>
            <person name="Wang K."/>
            <person name="Yang L."/>
            <person name="Pan H."/>
            <person name="Jiang H."/>
            <person name="Wei Q."/>
            <person name="Fang M."/>
            <person name="Yu H."/>
            <person name="Zhu C."/>
            <person name="Cai Y."/>
            <person name="He Y."/>
            <person name="Gan X."/>
            <person name="Zeng H."/>
            <person name="Yu D."/>
            <person name="Zhu Y."/>
            <person name="Jiang H."/>
            <person name="Qiu Q."/>
            <person name="Yang H."/>
            <person name="Zhang Y.E."/>
            <person name="Wang W."/>
            <person name="Zhu M."/>
            <person name="He S."/>
            <person name="Zhang G."/>
        </authorList>
    </citation>
    <scope>NUCLEOTIDE SEQUENCE</scope>
    <source>
        <strain evidence="9">Allg_001</strain>
    </source>
</reference>
<feature type="compositionally biased region" description="Basic residues" evidence="6">
    <location>
        <begin position="408"/>
        <end position="417"/>
    </location>
</feature>
<feature type="non-terminal residue" evidence="9">
    <location>
        <position position="954"/>
    </location>
</feature>
<evidence type="ECO:0000259" key="7">
    <source>
        <dbReference type="Pfam" id="PF05028"/>
    </source>
</evidence>
<dbReference type="InterPro" id="IPR046372">
    <property type="entry name" value="PARG_cat_C"/>
</dbReference>
<dbReference type="GO" id="GO:0009225">
    <property type="term" value="P:nucleotide-sugar metabolic process"/>
    <property type="evidence" value="ECO:0007669"/>
    <property type="project" value="TreeGrafter"/>
</dbReference>
<dbReference type="EMBL" id="JAAWVO010004557">
    <property type="protein sequence ID" value="MBN3312236.1"/>
    <property type="molecule type" value="Genomic_DNA"/>
</dbReference>
<dbReference type="GO" id="GO:0006282">
    <property type="term" value="P:regulation of DNA repair"/>
    <property type="evidence" value="ECO:0007669"/>
    <property type="project" value="InterPro"/>
</dbReference>
<sequence>MATKTVLGYIQRWRKAGVRCCSFKSHRTYCQKDVTLLTKFLFMTTLSDCEPSRKRLRLEVNITSTSTKPTTLLAARRILNKEITLGPSSSGQQIRDKQKIAHAYPVRIKDVTMDTEKLVSCKGLEKTMMTSCTASGKESVQLRPQPNENMLSSTKNETLGEKGKEKMDSFKTATYLEGVNIQSVGIQEMCAPTSSSTTRMKATCQESAASSEQKSQKPGTLDDWFIKPVSKATAQRAELSAAPTPEEQPQSGEDGGRQDVEMVSPESPSGKAFQPEDAEDEGRPRRASESWGTVAGDARAAATGRRAPGAKPSSHPGAGARDEELLLPSDTRDSGSSDGIALEVKEDRKSSAPMDTGDPDKPESPGPSSAVPKGSVKRDSKITDFFQKTNLETPPPSVPSQGGIKDGRLRRMPHHKGTPPPGTTWLGTPIEELRRMPTCGAQLPPLKASTSHTVMIRTDLLREGEVPVPYPSKYKDAWDDTSVKMPYSEKNLYPVENEDGSSGLQSRWKLIVLALESRFSSSLDVKDAISRYNVTHSKRWDFTALNLLCTENMNCDEAKHLFFNVLPGMGQLALKLPKLCTQPIPLLKQKMNHSITMSQEQIACLLANAFFCTFPRRNSKKSEYSNYPEINFNRLFEGSARKKIEKLKTLLCYFRRVTAKTPTGLVTFTRQSVTNFPKWESSKNHLTRLHIACKGTIEDQGIGMLQVDFANRFVGGGVTGSGLVQEEIRFMINPELIVSRLFTEALDHNECLIITGAEQYSDYSGYAETYRWAGSHIDEIPRDEWQRRCTEIVAIDAWKYKQTLEQFNPEKIRRDLNKAYCGFVRPGVKSQNLSAVATGNWGCGAFGGDTRLKALLQMMAAAETGRDVAYFTFGDKELMRDVYNLHSFLTQRNISVGTIYGLLEQYYNAVCKNCETLRPDVSLYNFIYKSIDSYSESTDSEEDTAGPAGSTENN</sequence>
<feature type="compositionally biased region" description="Low complexity" evidence="6">
    <location>
        <begin position="295"/>
        <end position="310"/>
    </location>
</feature>
<dbReference type="InterPro" id="IPR048362">
    <property type="entry name" value="PARG_helical"/>
</dbReference>
<dbReference type="InterPro" id="IPR007724">
    <property type="entry name" value="Poly_GlycHdrlase"/>
</dbReference>
<evidence type="ECO:0000313" key="10">
    <source>
        <dbReference type="Proteomes" id="UP000736164"/>
    </source>
</evidence>
<feature type="active site" evidence="4">
    <location>
        <position position="726"/>
    </location>
</feature>
<dbReference type="Proteomes" id="UP000736164">
    <property type="component" value="Unassembled WGS sequence"/>
</dbReference>
<dbReference type="GO" id="GO:0005737">
    <property type="term" value="C:cytoplasm"/>
    <property type="evidence" value="ECO:0007669"/>
    <property type="project" value="TreeGrafter"/>
</dbReference>
<accession>A0A8J7T739</accession>
<dbReference type="Pfam" id="PF20811">
    <property type="entry name" value="PARG_cat_N"/>
    <property type="match status" value="1"/>
</dbReference>
<feature type="region of interest" description="Disordered" evidence="6">
    <location>
        <begin position="201"/>
        <end position="426"/>
    </location>
</feature>
<feature type="compositionally biased region" description="Polar residues" evidence="6">
    <location>
        <begin position="135"/>
        <end position="157"/>
    </location>
</feature>
<feature type="compositionally biased region" description="Low complexity" evidence="6">
    <location>
        <begin position="205"/>
        <end position="217"/>
    </location>
</feature>
<dbReference type="AlphaFoldDB" id="A0A8J7T739"/>
<keyword evidence="3" id="KW-0378">Hydrolase</keyword>
<comment type="caution">
    <text evidence="9">The sequence shown here is derived from an EMBL/GenBank/DDBJ whole genome shotgun (WGS) entry which is preliminary data.</text>
</comment>
<feature type="compositionally biased region" description="Basic and acidic residues" evidence="6">
    <location>
        <begin position="320"/>
        <end position="335"/>
    </location>
</feature>
<organism evidence="9 10">
    <name type="scientific">Atractosteus spatula</name>
    <name type="common">Alligator gar</name>
    <name type="synonym">Lepisosteus spatula</name>
    <dbReference type="NCBI Taxonomy" id="7917"/>
    <lineage>
        <taxon>Eukaryota</taxon>
        <taxon>Metazoa</taxon>
        <taxon>Chordata</taxon>
        <taxon>Craniata</taxon>
        <taxon>Vertebrata</taxon>
        <taxon>Euteleostomi</taxon>
        <taxon>Actinopterygii</taxon>
        <taxon>Neopterygii</taxon>
        <taxon>Holostei</taxon>
        <taxon>Semionotiformes</taxon>
        <taxon>Lepisosteidae</taxon>
        <taxon>Atractosteus</taxon>
    </lineage>
</organism>
<dbReference type="EC" id="3.2.1.143" evidence="2"/>